<dbReference type="EMBL" id="FOVW01000002">
    <property type="protein sequence ID" value="SFN90632.1"/>
    <property type="molecule type" value="Genomic_DNA"/>
</dbReference>
<dbReference type="Pfam" id="PF12804">
    <property type="entry name" value="NTP_transf_3"/>
    <property type="match status" value="1"/>
</dbReference>
<dbReference type="RefSeq" id="WP_091650754.1">
    <property type="nucleotide sequence ID" value="NZ_FOVW01000002.1"/>
</dbReference>
<dbReference type="InterPro" id="IPR029044">
    <property type="entry name" value="Nucleotide-diphossugar_trans"/>
</dbReference>
<dbReference type="SUPFAM" id="SSF53448">
    <property type="entry name" value="Nucleotide-diphospho-sugar transferases"/>
    <property type="match status" value="1"/>
</dbReference>
<gene>
    <name evidence="2" type="ORF">SAMN04488519_102400</name>
</gene>
<accession>A0A1I5CUL1</accession>
<keyword evidence="3" id="KW-1185">Reference proteome</keyword>
<dbReference type="PANTHER" id="PTHR43777">
    <property type="entry name" value="MOLYBDENUM COFACTOR CYTIDYLYLTRANSFERASE"/>
    <property type="match status" value="1"/>
</dbReference>
<dbReference type="InterPro" id="IPR025877">
    <property type="entry name" value="MobA-like_NTP_Trfase"/>
</dbReference>
<protein>
    <submittedName>
        <fullName evidence="2">Molybdenum cofactor cytidylyltransferase</fullName>
    </submittedName>
</protein>
<dbReference type="Proteomes" id="UP000199564">
    <property type="component" value="Unassembled WGS sequence"/>
</dbReference>
<keyword evidence="2" id="KW-0548">Nucleotidyltransferase</keyword>
<dbReference type="STRING" id="226506.SAMN04488519_102400"/>
<evidence type="ECO:0000313" key="2">
    <source>
        <dbReference type="EMBL" id="SFN90632.1"/>
    </source>
</evidence>
<dbReference type="CDD" id="cd04182">
    <property type="entry name" value="GT_2_like_f"/>
    <property type="match status" value="1"/>
</dbReference>
<dbReference type="PANTHER" id="PTHR43777:SF1">
    <property type="entry name" value="MOLYBDENUM COFACTOR CYTIDYLYLTRANSFERASE"/>
    <property type="match status" value="1"/>
</dbReference>
<dbReference type="AlphaFoldDB" id="A0A1I5CUL1"/>
<name>A0A1I5CUL1_9BACT</name>
<sequence>MKTGIILLAAGSSSRLGRPKQLVELGGKTLIQNAIEESKKSQADSIVIVLGWNPDFIQTGFESKNVPVVINKSWEEGMASSMQTGLKFLIENIQTDQVILMLCDQPFVDAVLLNRLIEEKESSGKGIIACSYSGTIGVPALFDASYFNELLSLKGSEGAKKVIFNHSEDVLALDFPEGAIDLDTEDDLKKIKNLK</sequence>
<evidence type="ECO:0000313" key="3">
    <source>
        <dbReference type="Proteomes" id="UP000199564"/>
    </source>
</evidence>
<keyword evidence="2" id="KW-0808">Transferase</keyword>
<dbReference type="Gene3D" id="3.90.550.10">
    <property type="entry name" value="Spore Coat Polysaccharide Biosynthesis Protein SpsA, Chain A"/>
    <property type="match status" value="1"/>
</dbReference>
<feature type="domain" description="MobA-like NTP transferase" evidence="1">
    <location>
        <begin position="6"/>
        <end position="166"/>
    </location>
</feature>
<organism evidence="2 3">
    <name type="scientific">Algoriphagus ornithinivorans</name>
    <dbReference type="NCBI Taxonomy" id="226506"/>
    <lineage>
        <taxon>Bacteria</taxon>
        <taxon>Pseudomonadati</taxon>
        <taxon>Bacteroidota</taxon>
        <taxon>Cytophagia</taxon>
        <taxon>Cytophagales</taxon>
        <taxon>Cyclobacteriaceae</taxon>
        <taxon>Algoriphagus</taxon>
    </lineage>
</organism>
<evidence type="ECO:0000259" key="1">
    <source>
        <dbReference type="Pfam" id="PF12804"/>
    </source>
</evidence>
<reference evidence="3" key="1">
    <citation type="submission" date="2016-10" db="EMBL/GenBank/DDBJ databases">
        <authorList>
            <person name="Varghese N."/>
            <person name="Submissions S."/>
        </authorList>
    </citation>
    <scope>NUCLEOTIDE SEQUENCE [LARGE SCALE GENOMIC DNA]</scope>
    <source>
        <strain evidence="3">DSM 15282</strain>
    </source>
</reference>
<dbReference type="GO" id="GO:0016779">
    <property type="term" value="F:nucleotidyltransferase activity"/>
    <property type="evidence" value="ECO:0007669"/>
    <property type="project" value="UniProtKB-KW"/>
</dbReference>
<proteinExistence type="predicted"/>